<dbReference type="EMBL" id="VUJU01011452">
    <property type="protein sequence ID" value="KAF0710990.1"/>
    <property type="molecule type" value="Genomic_DNA"/>
</dbReference>
<evidence type="ECO:0000313" key="1">
    <source>
        <dbReference type="EMBL" id="KAF0710990.1"/>
    </source>
</evidence>
<reference evidence="1 2" key="1">
    <citation type="submission" date="2019-08" db="EMBL/GenBank/DDBJ databases">
        <title>Whole genome of Aphis craccivora.</title>
        <authorList>
            <person name="Voronova N.V."/>
            <person name="Shulinski R.S."/>
            <person name="Bandarenka Y.V."/>
            <person name="Zhorov D.G."/>
            <person name="Warner D."/>
        </authorList>
    </citation>
    <scope>NUCLEOTIDE SEQUENCE [LARGE SCALE GENOMIC DNA]</scope>
    <source>
        <strain evidence="1">180601</strain>
        <tissue evidence="1">Whole Body</tissue>
    </source>
</reference>
<gene>
    <name evidence="1" type="ORF">FWK35_00024582</name>
</gene>
<accession>A0A6G0VVB4</accession>
<dbReference type="AlphaFoldDB" id="A0A6G0VVB4"/>
<protein>
    <submittedName>
        <fullName evidence="1">Putative inhibitor of apoptosis</fullName>
    </submittedName>
</protein>
<proteinExistence type="predicted"/>
<comment type="caution">
    <text evidence="1">The sequence shown here is derived from an EMBL/GenBank/DDBJ whole genome shotgun (WGS) entry which is preliminary data.</text>
</comment>
<sequence length="182" mass="21102">MHTWRDGVIICTVTLKTFEASSPMLMDFRPAKSMTKFVELIKSLRGCTINKFRIFFLARSPLATEIVSILPNETHLLHVKRIVWPENSYNYLNLIYSRNTVQVLGITEDVPLKLVQRFNIPLAPVIYQGSEGAQDVARRFVNEIVDVGRKIEKLLKTNVTMIMNEADEIKHRECKYLRDHCH</sequence>
<organism evidence="1 2">
    <name type="scientific">Aphis craccivora</name>
    <name type="common">Cowpea aphid</name>
    <dbReference type="NCBI Taxonomy" id="307492"/>
    <lineage>
        <taxon>Eukaryota</taxon>
        <taxon>Metazoa</taxon>
        <taxon>Ecdysozoa</taxon>
        <taxon>Arthropoda</taxon>
        <taxon>Hexapoda</taxon>
        <taxon>Insecta</taxon>
        <taxon>Pterygota</taxon>
        <taxon>Neoptera</taxon>
        <taxon>Paraneoptera</taxon>
        <taxon>Hemiptera</taxon>
        <taxon>Sternorrhyncha</taxon>
        <taxon>Aphidomorpha</taxon>
        <taxon>Aphidoidea</taxon>
        <taxon>Aphididae</taxon>
        <taxon>Aphidini</taxon>
        <taxon>Aphis</taxon>
        <taxon>Aphis</taxon>
    </lineage>
</organism>
<evidence type="ECO:0000313" key="2">
    <source>
        <dbReference type="Proteomes" id="UP000478052"/>
    </source>
</evidence>
<name>A0A6G0VVB4_APHCR</name>
<dbReference type="Proteomes" id="UP000478052">
    <property type="component" value="Unassembled WGS sequence"/>
</dbReference>
<keyword evidence="2" id="KW-1185">Reference proteome</keyword>